<keyword evidence="2" id="KW-1185">Reference proteome</keyword>
<dbReference type="Gene3D" id="4.10.95.10">
    <property type="entry name" value="Cytochrome c oxidase, subunit VIa"/>
    <property type="match status" value="1"/>
</dbReference>
<gene>
    <name evidence="1" type="ORF">KFL_004800120</name>
</gene>
<sequence length="78" mass="9428">QVALVIISVKALYDLTHLEEEIHHPFLDAPRPRYPYMRIRHKDFPWGPCDLLNLDCWRELKKQNQQEVEALHNRRLRG</sequence>
<dbReference type="Proteomes" id="UP000054558">
    <property type="component" value="Unassembled WGS sequence"/>
</dbReference>
<evidence type="ECO:0000313" key="1">
    <source>
        <dbReference type="EMBL" id="GAQ89027.1"/>
    </source>
</evidence>
<reference evidence="1 2" key="1">
    <citation type="journal article" date="2014" name="Nat. Commun.">
        <title>Klebsormidium flaccidum genome reveals primary factors for plant terrestrial adaptation.</title>
        <authorList>
            <person name="Hori K."/>
            <person name="Maruyama F."/>
            <person name="Fujisawa T."/>
            <person name="Togashi T."/>
            <person name="Yamamoto N."/>
            <person name="Seo M."/>
            <person name="Sato S."/>
            <person name="Yamada T."/>
            <person name="Mori H."/>
            <person name="Tajima N."/>
            <person name="Moriyama T."/>
            <person name="Ikeuchi M."/>
            <person name="Watanabe M."/>
            <person name="Wada H."/>
            <person name="Kobayashi K."/>
            <person name="Saito M."/>
            <person name="Masuda T."/>
            <person name="Sasaki-Sekimoto Y."/>
            <person name="Mashiguchi K."/>
            <person name="Awai K."/>
            <person name="Shimojima M."/>
            <person name="Masuda S."/>
            <person name="Iwai M."/>
            <person name="Nobusawa T."/>
            <person name="Narise T."/>
            <person name="Kondo S."/>
            <person name="Saito H."/>
            <person name="Sato R."/>
            <person name="Murakawa M."/>
            <person name="Ihara Y."/>
            <person name="Oshima-Yamada Y."/>
            <person name="Ohtaka K."/>
            <person name="Satoh M."/>
            <person name="Sonobe K."/>
            <person name="Ishii M."/>
            <person name="Ohtani R."/>
            <person name="Kanamori-Sato M."/>
            <person name="Honoki R."/>
            <person name="Miyazaki D."/>
            <person name="Mochizuki H."/>
            <person name="Umetsu J."/>
            <person name="Higashi K."/>
            <person name="Shibata D."/>
            <person name="Kamiya Y."/>
            <person name="Sato N."/>
            <person name="Nakamura Y."/>
            <person name="Tabata S."/>
            <person name="Ida S."/>
            <person name="Kurokawa K."/>
            <person name="Ohta H."/>
        </authorList>
    </citation>
    <scope>NUCLEOTIDE SEQUENCE [LARGE SCALE GENOMIC DNA]</scope>
    <source>
        <strain evidence="1 2">NIES-2285</strain>
    </source>
</reference>
<proteinExistence type="predicted"/>
<accession>A0A1Y1IK41</accession>
<feature type="non-terminal residue" evidence="1">
    <location>
        <position position="1"/>
    </location>
</feature>
<name>A0A1Y1IK41_KLENI</name>
<dbReference type="EMBL" id="DF237429">
    <property type="protein sequence ID" value="GAQ89027.1"/>
    <property type="molecule type" value="Genomic_DNA"/>
</dbReference>
<dbReference type="OrthoDB" id="5947505at2759"/>
<dbReference type="OMA" id="DCWRELK"/>
<organism evidence="1 2">
    <name type="scientific">Klebsormidium nitens</name>
    <name type="common">Green alga</name>
    <name type="synonym">Ulothrix nitens</name>
    <dbReference type="NCBI Taxonomy" id="105231"/>
    <lineage>
        <taxon>Eukaryota</taxon>
        <taxon>Viridiplantae</taxon>
        <taxon>Streptophyta</taxon>
        <taxon>Klebsormidiophyceae</taxon>
        <taxon>Klebsormidiales</taxon>
        <taxon>Klebsormidiaceae</taxon>
        <taxon>Klebsormidium</taxon>
    </lineage>
</organism>
<dbReference type="InterPro" id="IPR036418">
    <property type="entry name" value="Cyt_c_oxidase_su6a_sf"/>
</dbReference>
<evidence type="ECO:0000313" key="2">
    <source>
        <dbReference type="Proteomes" id="UP000054558"/>
    </source>
</evidence>
<protein>
    <submittedName>
        <fullName evidence="1">Uncharacterized protein</fullName>
    </submittedName>
</protein>
<dbReference type="SUPFAM" id="SSF81411">
    <property type="entry name" value="Mitochondrial cytochrome c oxidase subunit VIa"/>
    <property type="match status" value="1"/>
</dbReference>
<dbReference type="AlphaFoldDB" id="A0A1Y1IK41"/>